<organism evidence="5 6">
    <name type="scientific">Ephemerocybe angulata</name>
    <dbReference type="NCBI Taxonomy" id="980116"/>
    <lineage>
        <taxon>Eukaryota</taxon>
        <taxon>Fungi</taxon>
        <taxon>Dikarya</taxon>
        <taxon>Basidiomycota</taxon>
        <taxon>Agaricomycotina</taxon>
        <taxon>Agaricomycetes</taxon>
        <taxon>Agaricomycetidae</taxon>
        <taxon>Agaricales</taxon>
        <taxon>Agaricineae</taxon>
        <taxon>Psathyrellaceae</taxon>
        <taxon>Ephemerocybe</taxon>
    </lineage>
</organism>
<protein>
    <recommendedName>
        <fullName evidence="4">Uracil-DNA glycosylase-like domain-containing protein</fullName>
    </recommendedName>
</protein>
<dbReference type="GO" id="GO:0008263">
    <property type="term" value="F:pyrimidine-specific mismatch base pair DNA N-glycosylase activity"/>
    <property type="evidence" value="ECO:0007669"/>
    <property type="project" value="TreeGrafter"/>
</dbReference>
<dbReference type="GO" id="GO:0006285">
    <property type="term" value="P:base-excision repair, AP site formation"/>
    <property type="evidence" value="ECO:0007669"/>
    <property type="project" value="InterPro"/>
</dbReference>
<dbReference type="AlphaFoldDB" id="A0A8H5CA93"/>
<evidence type="ECO:0000256" key="1">
    <source>
        <dbReference type="ARBA" id="ARBA00022763"/>
    </source>
</evidence>
<feature type="domain" description="Uracil-DNA glycosylase-like" evidence="4">
    <location>
        <begin position="61"/>
        <end position="244"/>
    </location>
</feature>
<reference evidence="5 6" key="1">
    <citation type="journal article" date="2020" name="ISME J.">
        <title>Uncovering the hidden diversity of litter-decomposition mechanisms in mushroom-forming fungi.</title>
        <authorList>
            <person name="Floudas D."/>
            <person name="Bentzer J."/>
            <person name="Ahren D."/>
            <person name="Johansson T."/>
            <person name="Persson P."/>
            <person name="Tunlid A."/>
        </authorList>
    </citation>
    <scope>NUCLEOTIDE SEQUENCE [LARGE SCALE GENOMIC DNA]</scope>
    <source>
        <strain evidence="5 6">CBS 175.51</strain>
    </source>
</reference>
<dbReference type="Pfam" id="PF03167">
    <property type="entry name" value="UDG"/>
    <property type="match status" value="1"/>
</dbReference>
<keyword evidence="1" id="KW-0227">DNA damage</keyword>
<accession>A0A8H5CA93</accession>
<sequence>MTSTTNTFEKLISGFAYSPKSNSKRKNEEDSQNTALVQPKRVKVELPWEGSNKSPKHGVHDYLKPGLDVVFCGINPGEMSAALGHHFANPVNHFWACLHQGGFTPTLLRPSEDATLPERFNLGMTNLVTRSTQTAAELSKSELQSGVPDFLAKIALYKPKIVCFVGMGIADNVLEWINTRADSDGERKVKGKRKVKVPGPGLLPIKLVHSEEQAEEGKVESTLLYAVSSTSGRVVKYQKSDKIKQFQAVRALLDEINSSGSGVSLGLTPVQIVDLILP</sequence>
<keyword evidence="2" id="KW-0378">Hydrolase</keyword>
<dbReference type="InterPro" id="IPR005122">
    <property type="entry name" value="Uracil-DNA_glycosylase-like"/>
</dbReference>
<dbReference type="PANTHER" id="PTHR12159:SF9">
    <property type="entry name" value="G_T MISMATCH-SPECIFIC THYMINE DNA GLYCOSYLASE"/>
    <property type="match status" value="1"/>
</dbReference>
<dbReference type="GO" id="GO:0004844">
    <property type="term" value="F:uracil DNA N-glycosylase activity"/>
    <property type="evidence" value="ECO:0007669"/>
    <property type="project" value="TreeGrafter"/>
</dbReference>
<evidence type="ECO:0000259" key="4">
    <source>
        <dbReference type="Pfam" id="PF03167"/>
    </source>
</evidence>
<evidence type="ECO:0000313" key="5">
    <source>
        <dbReference type="EMBL" id="KAF5338014.1"/>
    </source>
</evidence>
<evidence type="ECO:0000256" key="2">
    <source>
        <dbReference type="ARBA" id="ARBA00022801"/>
    </source>
</evidence>
<dbReference type="Proteomes" id="UP000541558">
    <property type="component" value="Unassembled WGS sequence"/>
</dbReference>
<dbReference type="OrthoDB" id="565731at2759"/>
<dbReference type="InterPro" id="IPR036895">
    <property type="entry name" value="Uracil-DNA_glycosylase-like_sf"/>
</dbReference>
<dbReference type="SUPFAM" id="SSF52141">
    <property type="entry name" value="Uracil-DNA glycosylase-like"/>
    <property type="match status" value="1"/>
</dbReference>
<keyword evidence="6" id="KW-1185">Reference proteome</keyword>
<dbReference type="Gene3D" id="3.40.470.10">
    <property type="entry name" value="Uracil-DNA glycosylase-like domain"/>
    <property type="match status" value="1"/>
</dbReference>
<gene>
    <name evidence="5" type="ORF">D9611_014654</name>
</gene>
<keyword evidence="3" id="KW-0234">DNA repair</keyword>
<dbReference type="PANTHER" id="PTHR12159">
    <property type="entry name" value="G/T AND G/U MISMATCH-SPECIFIC DNA GLYCOSYLASE"/>
    <property type="match status" value="1"/>
</dbReference>
<evidence type="ECO:0000256" key="3">
    <source>
        <dbReference type="ARBA" id="ARBA00023204"/>
    </source>
</evidence>
<proteinExistence type="predicted"/>
<dbReference type="EMBL" id="JAACJK010000019">
    <property type="protein sequence ID" value="KAF5338014.1"/>
    <property type="molecule type" value="Genomic_DNA"/>
</dbReference>
<evidence type="ECO:0000313" key="6">
    <source>
        <dbReference type="Proteomes" id="UP000541558"/>
    </source>
</evidence>
<name>A0A8H5CA93_9AGAR</name>
<comment type="caution">
    <text evidence="5">The sequence shown here is derived from an EMBL/GenBank/DDBJ whole genome shotgun (WGS) entry which is preliminary data.</text>
</comment>
<dbReference type="CDD" id="cd10028">
    <property type="entry name" value="UDG-F2_TDG_MUG"/>
    <property type="match status" value="1"/>
</dbReference>
<dbReference type="InterPro" id="IPR015637">
    <property type="entry name" value="MUG/TDG"/>
</dbReference>